<evidence type="ECO:0000256" key="1">
    <source>
        <dbReference type="ARBA" id="ARBA00022729"/>
    </source>
</evidence>
<gene>
    <name evidence="3" type="ORF">C7J97_02415</name>
</gene>
<dbReference type="SUPFAM" id="SSF51261">
    <property type="entry name" value="Duplicated hybrid motif"/>
    <property type="match status" value="1"/>
</dbReference>
<accession>A0A367GCH0</accession>
<dbReference type="Gene3D" id="2.70.70.10">
    <property type="entry name" value="Glucose Permease (Domain IIA)"/>
    <property type="match status" value="1"/>
</dbReference>
<sequence>MRAKRSGQAAKLRRWRWGIMALVLAGLALCLLAALPVQAARNTKKYCFPLDTAAWRISDAYGARTDPFTGKPAFHQGLDLACIAGTAVRAVQGGVVTAAAYSPSYGNHLRILHPDGCETRYAHLQYLYVRPGEVVQAGQALGTVGQTGRATGAHLHLELWQQGAACDPAALLENAP</sequence>
<keyword evidence="1" id="KW-0732">Signal</keyword>
<evidence type="ECO:0000313" key="3">
    <source>
        <dbReference type="EMBL" id="RCH47884.1"/>
    </source>
</evidence>
<feature type="domain" description="M23ase beta-sheet core" evidence="2">
    <location>
        <begin position="74"/>
        <end position="168"/>
    </location>
</feature>
<dbReference type="RefSeq" id="WP_113991936.1">
    <property type="nucleotide sequence ID" value="NZ_JAWHPP010000002.1"/>
</dbReference>
<evidence type="ECO:0000259" key="2">
    <source>
        <dbReference type="Pfam" id="PF01551"/>
    </source>
</evidence>
<dbReference type="GO" id="GO:0004222">
    <property type="term" value="F:metalloendopeptidase activity"/>
    <property type="evidence" value="ECO:0007669"/>
    <property type="project" value="TreeGrafter"/>
</dbReference>
<dbReference type="Pfam" id="PF01551">
    <property type="entry name" value="Peptidase_M23"/>
    <property type="match status" value="1"/>
</dbReference>
<dbReference type="AlphaFoldDB" id="A0A367GCH0"/>
<comment type="caution">
    <text evidence="3">The sequence shown here is derived from an EMBL/GenBank/DDBJ whole genome shotgun (WGS) entry which is preliminary data.</text>
</comment>
<dbReference type="Proteomes" id="UP000252378">
    <property type="component" value="Unassembled WGS sequence"/>
</dbReference>
<dbReference type="InterPro" id="IPR050570">
    <property type="entry name" value="Cell_wall_metabolism_enzyme"/>
</dbReference>
<name>A0A367GCH0_9FIRM</name>
<organism evidence="3 4">
    <name type="scientific">Faecalibacterium prausnitzii</name>
    <dbReference type="NCBI Taxonomy" id="853"/>
    <lineage>
        <taxon>Bacteria</taxon>
        <taxon>Bacillati</taxon>
        <taxon>Bacillota</taxon>
        <taxon>Clostridia</taxon>
        <taxon>Eubacteriales</taxon>
        <taxon>Oscillospiraceae</taxon>
        <taxon>Faecalibacterium</taxon>
    </lineage>
</organism>
<dbReference type="InterPro" id="IPR016047">
    <property type="entry name" value="M23ase_b-sheet_dom"/>
</dbReference>
<proteinExistence type="predicted"/>
<dbReference type="PANTHER" id="PTHR21666">
    <property type="entry name" value="PEPTIDASE-RELATED"/>
    <property type="match status" value="1"/>
</dbReference>
<dbReference type="InterPro" id="IPR011055">
    <property type="entry name" value="Dup_hybrid_motif"/>
</dbReference>
<protein>
    <submittedName>
        <fullName evidence="3">M23 family peptidase</fullName>
    </submittedName>
</protein>
<dbReference type="PANTHER" id="PTHR21666:SF289">
    <property type="entry name" value="L-ALA--D-GLU ENDOPEPTIDASE"/>
    <property type="match status" value="1"/>
</dbReference>
<reference evidence="3 4" key="1">
    <citation type="submission" date="2018-03" db="EMBL/GenBank/DDBJ databases">
        <title>Complete genome sequencing of Faecalibacterium prausnitzii strains isolated from the human gut.</title>
        <authorList>
            <person name="Fitzgerald B.C."/>
            <person name="Shkoporov A.N."/>
            <person name="Ross P.R."/>
            <person name="Hill C."/>
        </authorList>
    </citation>
    <scope>NUCLEOTIDE SEQUENCE [LARGE SCALE GENOMIC DNA]</scope>
    <source>
        <strain evidence="3 4">ATCC 27768</strain>
    </source>
</reference>
<dbReference type="CDD" id="cd12797">
    <property type="entry name" value="M23_peptidase"/>
    <property type="match status" value="1"/>
</dbReference>
<evidence type="ECO:0000313" key="4">
    <source>
        <dbReference type="Proteomes" id="UP000252378"/>
    </source>
</evidence>
<dbReference type="EMBL" id="PXUP01000002">
    <property type="protein sequence ID" value="RCH47884.1"/>
    <property type="molecule type" value="Genomic_DNA"/>
</dbReference>